<dbReference type="PANTHER" id="PTHR43289">
    <property type="entry name" value="MITOGEN-ACTIVATED PROTEIN KINASE KINASE KINASE 20-RELATED"/>
    <property type="match status" value="1"/>
</dbReference>
<dbReference type="SUPFAM" id="SSF56112">
    <property type="entry name" value="Protein kinase-like (PK-like)"/>
    <property type="match status" value="1"/>
</dbReference>
<dbReference type="InterPro" id="IPR011009">
    <property type="entry name" value="Kinase-like_dom_sf"/>
</dbReference>
<keyword evidence="3 8" id="KW-0418">Kinase</keyword>
<dbReference type="PANTHER" id="PTHR43289:SF34">
    <property type="entry name" value="SERINE_THREONINE-PROTEIN KINASE YBDM-RELATED"/>
    <property type="match status" value="1"/>
</dbReference>
<evidence type="ECO:0000256" key="1">
    <source>
        <dbReference type="ARBA" id="ARBA00022679"/>
    </source>
</evidence>
<feature type="region of interest" description="Disordered" evidence="6">
    <location>
        <begin position="371"/>
        <end position="393"/>
    </location>
</feature>
<name>A0AAW9QCM4_9BURK</name>
<keyword evidence="4 5" id="KW-0067">ATP-binding</keyword>
<evidence type="ECO:0000259" key="7">
    <source>
        <dbReference type="PROSITE" id="PS50011"/>
    </source>
</evidence>
<dbReference type="Pfam" id="PF14326">
    <property type="entry name" value="DUF4384"/>
    <property type="match status" value="1"/>
</dbReference>
<dbReference type="Gene3D" id="1.10.510.10">
    <property type="entry name" value="Transferase(Phosphotransferase) domain 1"/>
    <property type="match status" value="1"/>
</dbReference>
<feature type="binding site" evidence="5">
    <location>
        <position position="108"/>
    </location>
    <ligand>
        <name>ATP</name>
        <dbReference type="ChEBI" id="CHEBI:30616"/>
    </ligand>
</feature>
<organism evidence="8 9">
    <name type="scientific">Aquincola agrisoli</name>
    <dbReference type="NCBI Taxonomy" id="3119538"/>
    <lineage>
        <taxon>Bacteria</taxon>
        <taxon>Pseudomonadati</taxon>
        <taxon>Pseudomonadota</taxon>
        <taxon>Betaproteobacteria</taxon>
        <taxon>Burkholderiales</taxon>
        <taxon>Sphaerotilaceae</taxon>
        <taxon>Aquincola</taxon>
    </lineage>
</organism>
<feature type="region of interest" description="Disordered" evidence="6">
    <location>
        <begin position="1"/>
        <end position="71"/>
    </location>
</feature>
<dbReference type="PROSITE" id="PS00109">
    <property type="entry name" value="PROTEIN_KINASE_TYR"/>
    <property type="match status" value="1"/>
</dbReference>
<evidence type="ECO:0000256" key="5">
    <source>
        <dbReference type="PROSITE-ProRule" id="PRU10141"/>
    </source>
</evidence>
<feature type="compositionally biased region" description="Pro residues" evidence="6">
    <location>
        <begin position="374"/>
        <end position="389"/>
    </location>
</feature>
<dbReference type="Proteomes" id="UP001336250">
    <property type="component" value="Unassembled WGS sequence"/>
</dbReference>
<protein>
    <submittedName>
        <fullName evidence="8">Serine/threonine-protein kinase</fullName>
    </submittedName>
</protein>
<evidence type="ECO:0000313" key="8">
    <source>
        <dbReference type="EMBL" id="MEF7614123.1"/>
    </source>
</evidence>
<dbReference type="EMBL" id="JAZIBG010000020">
    <property type="protein sequence ID" value="MEF7614123.1"/>
    <property type="molecule type" value="Genomic_DNA"/>
</dbReference>
<dbReference type="SMART" id="SM00219">
    <property type="entry name" value="TyrKc"/>
    <property type="match status" value="1"/>
</dbReference>
<proteinExistence type="predicted"/>
<evidence type="ECO:0000256" key="4">
    <source>
        <dbReference type="ARBA" id="ARBA00022840"/>
    </source>
</evidence>
<evidence type="ECO:0000256" key="3">
    <source>
        <dbReference type="ARBA" id="ARBA00022777"/>
    </source>
</evidence>
<dbReference type="PROSITE" id="PS00107">
    <property type="entry name" value="PROTEIN_KINASE_ATP"/>
    <property type="match status" value="1"/>
</dbReference>
<accession>A0AAW9QCM4</accession>
<dbReference type="InterPro" id="IPR020635">
    <property type="entry name" value="Tyr_kinase_cat_dom"/>
</dbReference>
<comment type="caution">
    <text evidence="8">The sequence shown here is derived from an EMBL/GenBank/DDBJ whole genome shotgun (WGS) entry which is preliminary data.</text>
</comment>
<keyword evidence="2 5" id="KW-0547">Nucleotide-binding</keyword>
<dbReference type="CDD" id="cd14014">
    <property type="entry name" value="STKc_PknB_like"/>
    <property type="match status" value="1"/>
</dbReference>
<gene>
    <name evidence="8" type="ORF">V4F39_09410</name>
</gene>
<dbReference type="GO" id="GO:0004674">
    <property type="term" value="F:protein serine/threonine kinase activity"/>
    <property type="evidence" value="ECO:0007669"/>
    <property type="project" value="TreeGrafter"/>
</dbReference>
<dbReference type="InterPro" id="IPR008266">
    <property type="entry name" value="Tyr_kinase_AS"/>
</dbReference>
<evidence type="ECO:0000256" key="6">
    <source>
        <dbReference type="SAM" id="MobiDB-lite"/>
    </source>
</evidence>
<dbReference type="GO" id="GO:0005524">
    <property type="term" value="F:ATP binding"/>
    <property type="evidence" value="ECO:0007669"/>
    <property type="project" value="UniProtKB-UniRule"/>
</dbReference>
<reference evidence="8 9" key="1">
    <citation type="submission" date="2024-02" db="EMBL/GenBank/DDBJ databases">
        <title>Genome sequence of Aquincola sp. MAHUQ-54.</title>
        <authorList>
            <person name="Huq M.A."/>
        </authorList>
    </citation>
    <scope>NUCLEOTIDE SEQUENCE [LARGE SCALE GENOMIC DNA]</scope>
    <source>
        <strain evidence="8 9">MAHUQ-54</strain>
    </source>
</reference>
<dbReference type="InterPro" id="IPR000719">
    <property type="entry name" value="Prot_kinase_dom"/>
</dbReference>
<dbReference type="GO" id="GO:0004713">
    <property type="term" value="F:protein tyrosine kinase activity"/>
    <property type="evidence" value="ECO:0007669"/>
    <property type="project" value="InterPro"/>
</dbReference>
<dbReference type="Pfam" id="PF00069">
    <property type="entry name" value="Pkinase"/>
    <property type="match status" value="1"/>
</dbReference>
<keyword evidence="9" id="KW-1185">Reference proteome</keyword>
<keyword evidence="1" id="KW-0808">Transferase</keyword>
<evidence type="ECO:0000256" key="2">
    <source>
        <dbReference type="ARBA" id="ARBA00022741"/>
    </source>
</evidence>
<evidence type="ECO:0000313" key="9">
    <source>
        <dbReference type="Proteomes" id="UP001336250"/>
    </source>
</evidence>
<dbReference type="AlphaFoldDB" id="A0AAW9QCM4"/>
<sequence>MSSSDDDDRTLIRPPGGANAPATPPPAGPDDGALPVPQDDDRTVIAPRTDGPAPPAARGPSASDDDGNALPVGTRLGEFELTRVLGEGGFGIVYLAQDHSLHRRVALKEYMPSALAARKGGTQVSVKSERHRETFEAGLKSFVNEARLLAQFDHPSLVKVYRFWEANGTAYMVMPFYEGMTLKDKLREMGSAPDEAWLRGLLAPLTEALAVIHAEHCYHRDIAPDNIILLAGSGKPLLLDFGAARRVIGDMTQALTVILKPGYAPLEQYAEVPSMKQGPWTDVYALAAVVYFAIQGRTPPVSVGRMMGDSYVALAESARGLYSAGFLAAVDKALRVKPEERTPSIDAFRADLGLAPGTVPDVQTVLHGDALAPPAAPVGRPPRSQPAPPVAASSGKGRSGLWIGLGAGALVLGGIGAFLALTPGAPPPPAPVAAVVPPAPAPAAEPEPVPPPPAAPAPAPFTLDSEFNRILEGQSPGFGVEVSDYRPQLRIGRDRLKFDVTSARDGYVYVLVAGPDGSLVLLLPNSNARTLRIKAGQKLTLPPPQSPLDTSEPTGREDFVVIVSASPRSFDQLGGTRQDTFLFLPTGDRAAAVAARHTGPGSTFAGTAAGCQGDDCGAYGAARFSVDIVH</sequence>
<feature type="domain" description="Protein kinase" evidence="7">
    <location>
        <begin position="79"/>
        <end position="354"/>
    </location>
</feature>
<dbReference type="RefSeq" id="WP_332289058.1">
    <property type="nucleotide sequence ID" value="NZ_JAZIBG010000020.1"/>
</dbReference>
<dbReference type="PROSITE" id="PS50011">
    <property type="entry name" value="PROTEIN_KINASE_DOM"/>
    <property type="match status" value="1"/>
</dbReference>
<dbReference type="InterPro" id="IPR017441">
    <property type="entry name" value="Protein_kinase_ATP_BS"/>
</dbReference>
<dbReference type="InterPro" id="IPR025493">
    <property type="entry name" value="DUF4384"/>
</dbReference>